<reference evidence="5 6" key="1">
    <citation type="submission" date="2023-07" db="EMBL/GenBank/DDBJ databases">
        <title>Genomic Encyclopedia of Type Strains, Phase IV (KMG-IV): sequencing the most valuable type-strain genomes for metagenomic binning, comparative biology and taxonomic classification.</title>
        <authorList>
            <person name="Goeker M."/>
        </authorList>
    </citation>
    <scope>NUCLEOTIDE SEQUENCE [LARGE SCALE GENOMIC DNA]</scope>
    <source>
        <strain evidence="5 6">DSM 25924</strain>
    </source>
</reference>
<proteinExistence type="inferred from homology"/>
<feature type="domain" description="AAA+ ATPase" evidence="4">
    <location>
        <begin position="122"/>
        <end position="254"/>
    </location>
</feature>
<dbReference type="InterPro" id="IPR027417">
    <property type="entry name" value="P-loop_NTPase"/>
</dbReference>
<evidence type="ECO:0000256" key="1">
    <source>
        <dbReference type="ARBA" id="ARBA00006914"/>
    </source>
</evidence>
<comment type="caution">
    <text evidence="5">The sequence shown here is derived from an EMBL/GenBank/DDBJ whole genome shotgun (WGS) entry which is preliminary data.</text>
</comment>
<dbReference type="InterPro" id="IPR050221">
    <property type="entry name" value="26S_Proteasome_ATPase"/>
</dbReference>
<dbReference type="InterPro" id="IPR003593">
    <property type="entry name" value="AAA+_ATPase"/>
</dbReference>
<dbReference type="EMBL" id="JAURUO010000017">
    <property type="protein sequence ID" value="MDP9729611.1"/>
    <property type="molecule type" value="Genomic_DNA"/>
</dbReference>
<dbReference type="SMART" id="SM00382">
    <property type="entry name" value="AAA"/>
    <property type="match status" value="1"/>
</dbReference>
<keyword evidence="3" id="KW-0067">ATP-binding</keyword>
<name>A0ABT9LZB1_9BACL</name>
<keyword evidence="6" id="KW-1185">Reference proteome</keyword>
<dbReference type="Pfam" id="PF00004">
    <property type="entry name" value="AAA"/>
    <property type="match status" value="1"/>
</dbReference>
<dbReference type="RefSeq" id="WP_238413451.1">
    <property type="nucleotide sequence ID" value="NZ_JAURUO010000017.1"/>
</dbReference>
<dbReference type="InterPro" id="IPR003959">
    <property type="entry name" value="ATPase_AAA_core"/>
</dbReference>
<organism evidence="5 6">
    <name type="scientific">Alicyclobacillus tolerans</name>
    <dbReference type="NCBI Taxonomy" id="90970"/>
    <lineage>
        <taxon>Bacteria</taxon>
        <taxon>Bacillati</taxon>
        <taxon>Bacillota</taxon>
        <taxon>Bacilli</taxon>
        <taxon>Bacillales</taxon>
        <taxon>Alicyclobacillaceae</taxon>
        <taxon>Alicyclobacillus</taxon>
    </lineage>
</organism>
<dbReference type="PANTHER" id="PTHR23073">
    <property type="entry name" value="26S PROTEASOME REGULATORY SUBUNIT"/>
    <property type="match status" value="1"/>
</dbReference>
<dbReference type="Gene3D" id="1.10.8.60">
    <property type="match status" value="1"/>
</dbReference>
<dbReference type="SUPFAM" id="SSF52540">
    <property type="entry name" value="P-loop containing nucleoside triphosphate hydrolases"/>
    <property type="match status" value="1"/>
</dbReference>
<protein>
    <submittedName>
        <fullName evidence="5">SpoVK/Ycf46/Vps4 family AAA+-type ATPase</fullName>
    </submittedName>
</protein>
<accession>A0ABT9LZB1</accession>
<sequence length="337" mass="39186">MTSTDIIRKLFIAYSKQDDDEFYRLAEEFIDLEKRKKHNLVVKELKEALYSKNTLNRQSTRRYRTDLPIPRDNDNGFPLLEIREHDLTWDELVLSEENRLVLEQLIHEFKSMEVLATYNLRPANKVLFCGAPGTGKTFSAQVLSSVLQIPLVYVRFDAIISSYLGETATNLRKVFEFIKNGIWIVLFDEVDIIGKNRDDHYESGEIKRVVNNFLQMLDGFDGESLIIAATNHPHILDPAIWRRFDEVINFKLPTVEERHRLLKQYLSPIKKSESIDIMGLATKTEKFSPSDLKGMCKEAMKHAIVNGMDVLSKDDVEFAYSRFVNRYQIREDAEVNE</sequence>
<evidence type="ECO:0000256" key="2">
    <source>
        <dbReference type="ARBA" id="ARBA00022741"/>
    </source>
</evidence>
<evidence type="ECO:0000313" key="5">
    <source>
        <dbReference type="EMBL" id="MDP9729611.1"/>
    </source>
</evidence>
<dbReference type="Proteomes" id="UP001229209">
    <property type="component" value="Unassembled WGS sequence"/>
</dbReference>
<dbReference type="Pfam" id="PF17862">
    <property type="entry name" value="AAA_lid_3"/>
    <property type="match status" value="1"/>
</dbReference>
<evidence type="ECO:0000256" key="3">
    <source>
        <dbReference type="ARBA" id="ARBA00022840"/>
    </source>
</evidence>
<dbReference type="InterPro" id="IPR041569">
    <property type="entry name" value="AAA_lid_3"/>
</dbReference>
<gene>
    <name evidence="5" type="ORF">J2S04_002585</name>
</gene>
<keyword evidence="2" id="KW-0547">Nucleotide-binding</keyword>
<dbReference type="Gene3D" id="3.40.50.300">
    <property type="entry name" value="P-loop containing nucleotide triphosphate hydrolases"/>
    <property type="match status" value="1"/>
</dbReference>
<dbReference type="CDD" id="cd19481">
    <property type="entry name" value="RecA-like_protease"/>
    <property type="match status" value="1"/>
</dbReference>
<evidence type="ECO:0000313" key="6">
    <source>
        <dbReference type="Proteomes" id="UP001229209"/>
    </source>
</evidence>
<evidence type="ECO:0000259" key="4">
    <source>
        <dbReference type="SMART" id="SM00382"/>
    </source>
</evidence>
<comment type="similarity">
    <text evidence="1">Belongs to the AAA ATPase family.</text>
</comment>